<name>A0A1V0S7U2_CNPV</name>
<dbReference type="InterPro" id="IPR018004">
    <property type="entry name" value="KilA/APSES_HTH"/>
</dbReference>
<dbReference type="Pfam" id="PF04383">
    <property type="entry name" value="KilA-N"/>
    <property type="match status" value="1"/>
</dbReference>
<evidence type="ECO:0000313" key="4">
    <source>
        <dbReference type="Proteomes" id="UP000315116"/>
    </source>
</evidence>
<dbReference type="PROSITE" id="PS51301">
    <property type="entry name" value="KILA_N"/>
    <property type="match status" value="1"/>
</dbReference>
<evidence type="ECO:0000313" key="3">
    <source>
        <dbReference type="EMBL" id="ARF02695.1"/>
    </source>
</evidence>
<accession>A0A1V0S7U2</accession>
<organism evidence="3 4">
    <name type="scientific">Shearwaterpox virus</name>
    <dbReference type="NCBI Taxonomy" id="1974596"/>
    <lineage>
        <taxon>Viruses</taxon>
        <taxon>Varidnaviria</taxon>
        <taxon>Bamfordvirae</taxon>
        <taxon>Nucleocytoviricota</taxon>
        <taxon>Pokkesviricetes</taxon>
        <taxon>Chitovirales</taxon>
        <taxon>Poxviridae</taxon>
        <taxon>Chordopoxvirinae</taxon>
        <taxon>Avipoxvirus</taxon>
        <taxon>Avipoxvirus canarypox</taxon>
        <taxon>Canarypox virus</taxon>
    </lineage>
</organism>
<evidence type="ECO:0000259" key="2">
    <source>
        <dbReference type="PROSITE" id="PS51301"/>
    </source>
</evidence>
<keyword evidence="1" id="KW-0175">Coiled coil</keyword>
<dbReference type="InterPro" id="IPR017880">
    <property type="entry name" value="KilA_N"/>
</dbReference>
<protein>
    <submittedName>
        <fullName evidence="3">SWPV1-092</fullName>
    </submittedName>
</protein>
<feature type="coiled-coil region" evidence="1">
    <location>
        <begin position="161"/>
        <end position="188"/>
    </location>
</feature>
<dbReference type="EMBL" id="KX857216">
    <property type="protein sequence ID" value="ARF02695.1"/>
    <property type="molecule type" value="Genomic_DNA"/>
</dbReference>
<proteinExistence type="predicted"/>
<evidence type="ECO:0000256" key="1">
    <source>
        <dbReference type="SAM" id="Coils"/>
    </source>
</evidence>
<feature type="domain" description="KilA-N" evidence="2">
    <location>
        <begin position="14"/>
        <end position="119"/>
    </location>
</feature>
<reference evidence="3 4" key="1">
    <citation type="journal article" date="2017" name="BMC Genomics">
        <title>Genomic characterization of two novel pathogenic avipoxviruses isolated from pacific shearwaters (Ardenna spp.).</title>
        <authorList>
            <person name="Sarker S."/>
            <person name="Das S."/>
            <person name="Lavers J.L."/>
            <person name="Hutton I."/>
            <person name="Helbig K."/>
            <person name="Imbery J."/>
            <person name="Upton C."/>
            <person name="Raidal S.R."/>
        </authorList>
    </citation>
    <scope>NUCLEOTIDE SEQUENCE [LARGE SCALE GENOMIC DNA]</scope>
    <source>
        <strain evidence="3 4">SWPV-1</strain>
    </source>
</reference>
<dbReference type="Proteomes" id="UP000315116">
    <property type="component" value="Segment"/>
</dbReference>
<sequence>MDFRRNITRHIDNRFCYVRYGNLELIMLKENGFINATKLCNLANKKFRNWRQLKSAKDLIKTLSYKHNIRVIKEIGLMSDCLYRYELVGTYVHRDLIPYIISWAFPSVAIMYCNVINNCLTNPYGQYLRDSTNYFLDATCFDTYYNRKKNTKMVKGRYNYTNKLKEQNKILENRISKLEEKIRTLTTE</sequence>
<gene>
    <name evidence="3" type="primary">SWPV1-092</name>
</gene>